<dbReference type="OrthoDB" id="10367527at2759"/>
<evidence type="ECO:0000313" key="3">
    <source>
        <dbReference type="Proteomes" id="UP000729913"/>
    </source>
</evidence>
<feature type="transmembrane region" description="Helical" evidence="1">
    <location>
        <begin position="6"/>
        <end position="24"/>
    </location>
</feature>
<keyword evidence="1" id="KW-0812">Transmembrane</keyword>
<dbReference type="EMBL" id="JAAOIC020000041">
    <property type="protein sequence ID" value="KAG8038750.1"/>
    <property type="molecule type" value="Genomic_DNA"/>
</dbReference>
<accession>A0A8J5QPX6</accession>
<proteinExistence type="predicted"/>
<name>A0A8J5QPX6_9HYME</name>
<keyword evidence="1" id="KW-1133">Transmembrane helix</keyword>
<keyword evidence="3" id="KW-1185">Reference proteome</keyword>
<dbReference type="AlphaFoldDB" id="A0A8J5QPX6"/>
<reference evidence="2" key="1">
    <citation type="submission" date="2020-03" db="EMBL/GenBank/DDBJ databases">
        <authorList>
            <person name="Chebbi M.A."/>
            <person name="Drezen J.M."/>
        </authorList>
    </citation>
    <scope>NUCLEOTIDE SEQUENCE</scope>
    <source>
        <tissue evidence="2">Whole body</tissue>
    </source>
</reference>
<keyword evidence="1" id="KW-0472">Membrane</keyword>
<sequence length="289" mass="32839">MNTKQIIGVTAVSGVVAVGLYFAYCNSLAETREPSDDDVPKVSSPIETATRSDNNFNKHQRLIAINAVIKEFAEWKIATFDIKTYSSTVSLALDFKTTDDQVIQDICTKGKECKQEVGLLFTLNDEAIDILAYYVLNREKKYLDTAERLVKIIFGNKLKDYDPKGTKPCNLVSLMDRVGNLLILFEYIADDSAYNDTRNTCHEFIIKVVPNFLPSAKEVINNQTAMYNSIRMLSNYLFNFWNFVEDSADENIQILIDSVVESGLISYESDSYFTTLRCRIYRALMTGNY</sequence>
<evidence type="ECO:0000313" key="2">
    <source>
        <dbReference type="EMBL" id="KAG8038750.1"/>
    </source>
</evidence>
<comment type="caution">
    <text evidence="2">The sequence shown here is derived from an EMBL/GenBank/DDBJ whole genome shotgun (WGS) entry which is preliminary data.</text>
</comment>
<organism evidence="2 3">
    <name type="scientific">Cotesia typhae</name>
    <dbReference type="NCBI Taxonomy" id="2053667"/>
    <lineage>
        <taxon>Eukaryota</taxon>
        <taxon>Metazoa</taxon>
        <taxon>Ecdysozoa</taxon>
        <taxon>Arthropoda</taxon>
        <taxon>Hexapoda</taxon>
        <taxon>Insecta</taxon>
        <taxon>Pterygota</taxon>
        <taxon>Neoptera</taxon>
        <taxon>Endopterygota</taxon>
        <taxon>Hymenoptera</taxon>
        <taxon>Apocrita</taxon>
        <taxon>Ichneumonoidea</taxon>
        <taxon>Braconidae</taxon>
        <taxon>Microgastrinae</taxon>
        <taxon>Cotesia</taxon>
    </lineage>
</organism>
<gene>
    <name evidence="2" type="ORF">G9C98_000305</name>
</gene>
<dbReference type="Proteomes" id="UP000729913">
    <property type="component" value="Unassembled WGS sequence"/>
</dbReference>
<reference evidence="2" key="2">
    <citation type="submission" date="2021-04" db="EMBL/GenBank/DDBJ databases">
        <title>Genome-wide patterns of bracovirus chromosomal integration into multiple host tissues during parasitism.</title>
        <authorList>
            <person name="Chebbi M.A.C."/>
        </authorList>
    </citation>
    <scope>NUCLEOTIDE SEQUENCE</scope>
    <source>
        <tissue evidence="2">Whole body</tissue>
    </source>
</reference>
<evidence type="ECO:0000256" key="1">
    <source>
        <dbReference type="SAM" id="Phobius"/>
    </source>
</evidence>
<protein>
    <submittedName>
        <fullName evidence="2">Uncharacterized protein</fullName>
    </submittedName>
</protein>